<dbReference type="eggNOG" id="COG1409">
    <property type="taxonomic scope" value="Bacteria"/>
</dbReference>
<dbReference type="SUPFAM" id="SSF49265">
    <property type="entry name" value="Fibronectin type III"/>
    <property type="match status" value="1"/>
</dbReference>
<feature type="domain" description="Fibronectin type-III" evidence="2">
    <location>
        <begin position="306"/>
        <end position="401"/>
    </location>
</feature>
<dbReference type="InterPro" id="IPR052940">
    <property type="entry name" value="Carb_Esterase_6"/>
</dbReference>
<evidence type="ECO:0000256" key="1">
    <source>
        <dbReference type="ARBA" id="ARBA00022801"/>
    </source>
</evidence>
<dbReference type="PANTHER" id="PTHR31988">
    <property type="entry name" value="ESTERASE, PUTATIVE (DUF303)-RELATED"/>
    <property type="match status" value="1"/>
</dbReference>
<dbReference type="eggNOG" id="COG4733">
    <property type="taxonomic scope" value="Bacteria"/>
</dbReference>
<dbReference type="GO" id="GO:0016788">
    <property type="term" value="F:hydrolase activity, acting on ester bonds"/>
    <property type="evidence" value="ECO:0007669"/>
    <property type="project" value="UniProtKB-ARBA"/>
</dbReference>
<dbReference type="Gene3D" id="2.60.40.10">
    <property type="entry name" value="Immunoglobulins"/>
    <property type="match status" value="1"/>
</dbReference>
<evidence type="ECO:0000313" key="4">
    <source>
        <dbReference type="Proteomes" id="UP000007029"/>
    </source>
</evidence>
<evidence type="ECO:0000259" key="2">
    <source>
        <dbReference type="PROSITE" id="PS50853"/>
    </source>
</evidence>
<keyword evidence="4" id="KW-1185">Reference proteome</keyword>
<reference evidence="3 4" key="1">
    <citation type="journal article" date="2007" name="J. Bacteriol.">
        <title>The complete genome sequence of Roseobacter denitrificans reveals a mixotrophic rather than photosynthetic metabolism.</title>
        <authorList>
            <person name="Swingley W.D."/>
            <person name="Sadekar S."/>
            <person name="Mastrian S.D."/>
            <person name="Matthies H.J."/>
            <person name="Hao J."/>
            <person name="Ramos H."/>
            <person name="Acharya C.R."/>
            <person name="Conrad A.L."/>
            <person name="Taylor H.L."/>
            <person name="Dejesa L.C."/>
            <person name="Shah M.K."/>
            <person name="O'huallachain M.E."/>
            <person name="Lince M.T."/>
            <person name="Blankenship R.E."/>
            <person name="Beatty J.T."/>
            <person name="Touchman J.W."/>
        </authorList>
    </citation>
    <scope>NUCLEOTIDE SEQUENCE [LARGE SCALE GENOMIC DNA]</scope>
    <source>
        <strain evidence="4">ATCC 33942 / OCh 114</strain>
        <plasmid evidence="3 4">pTB2</plasmid>
    </source>
</reference>
<sequence>MPDNFLIVPSADVQGGRLTTLSNAISTTDLNLTVTGLSNDTELVVYQLSTGVIGTPQAAAQPRETHVFALMGQSNMIGRAAFDGGAKWPDGTLQIGRGGDEDGAIIPARNPADGPATSRPLAHTGARLGNMGLDIQFAIDYLSDKPDVTLLFIPCAQGATGFSNGAWNPGDWLYNRETARINAAMNANPEFLFQGFLWHQGETDTGIPGTYGGLLDNLIAGLRRDVTAATPTTPFILGGLAAGNAGRDAITGIIAATPGRVPYTAFAPTADLSLTDANHFDAASFRTLGARYAAALASAAANQPGAPGIPTGLSAVAGDTEVTLSWSAPANTGGTALSDYIIERDSGSGFAALADGTGTTTGYTDSGLSNGTTYAYRVRAVNGTGTGAATPPQSATPAAPATGPVAEAGAQAHWLFGADNPTYADLVSGRIATGPAHALEAAYMTSPAGIRQGRDTGIAEADAQTMCFVFQLAGSANSMIGGTLTTSGSNGVSPYTSATTGIYANMRGGWGNPAISSASPYRTQFVFAAVSKNVATGNYVLFAGNGAGHDVLTGTSAQTTSPRTIGIGNLHFDRANFSGQISIAEAILFDSAKTEIELTEIYDRSRTRLAARGLTVV</sequence>
<dbReference type="InterPro" id="IPR013783">
    <property type="entry name" value="Ig-like_fold"/>
</dbReference>
<protein>
    <submittedName>
        <fullName evidence="3">Conserved domain protein</fullName>
    </submittedName>
</protein>
<dbReference type="PANTHER" id="PTHR31988:SF19">
    <property type="entry name" value="9-O-ACETYL-N-ACETYLNEURAMINIC ACID DEACETYLASE-RELATED"/>
    <property type="match status" value="1"/>
</dbReference>
<dbReference type="SUPFAM" id="SSF52266">
    <property type="entry name" value="SGNH hydrolase"/>
    <property type="match status" value="1"/>
</dbReference>
<dbReference type="InterPro" id="IPR003961">
    <property type="entry name" value="FN3_dom"/>
</dbReference>
<dbReference type="PROSITE" id="PS50853">
    <property type="entry name" value="FN3"/>
    <property type="match status" value="1"/>
</dbReference>
<proteinExistence type="predicted"/>
<dbReference type="Gene3D" id="3.40.50.1110">
    <property type="entry name" value="SGNH hydrolase"/>
    <property type="match status" value="1"/>
</dbReference>
<dbReference type="EMBL" id="CP000465">
    <property type="protein sequence ID" value="ABI93412.1"/>
    <property type="molecule type" value="Genomic_DNA"/>
</dbReference>
<organism evidence="3 4">
    <name type="scientific">Roseobacter denitrificans (strain ATCC 33942 / OCh 114)</name>
    <name type="common">Erythrobacter sp. (strain OCh 114)</name>
    <name type="synonym">Roseobacter denitrificans</name>
    <dbReference type="NCBI Taxonomy" id="375451"/>
    <lineage>
        <taxon>Bacteria</taxon>
        <taxon>Pseudomonadati</taxon>
        <taxon>Pseudomonadota</taxon>
        <taxon>Alphaproteobacteria</taxon>
        <taxon>Rhodobacterales</taxon>
        <taxon>Roseobacteraceae</taxon>
        <taxon>Roseobacter</taxon>
    </lineage>
</organism>
<dbReference type="InterPro" id="IPR005181">
    <property type="entry name" value="SASA"/>
</dbReference>
<keyword evidence="1" id="KW-0378">Hydrolase</keyword>
<dbReference type="PRINTS" id="PR00014">
    <property type="entry name" value="FNTYPEIII"/>
</dbReference>
<gene>
    <name evidence="3" type="ordered locus">RD1_B0003</name>
</gene>
<dbReference type="InterPro" id="IPR036116">
    <property type="entry name" value="FN3_sf"/>
</dbReference>
<dbReference type="SMART" id="SM00060">
    <property type="entry name" value="FN3"/>
    <property type="match status" value="1"/>
</dbReference>
<dbReference type="InterPro" id="IPR036514">
    <property type="entry name" value="SGNH_hydro_sf"/>
</dbReference>
<dbReference type="RefSeq" id="WP_011655468.1">
    <property type="nucleotide sequence ID" value="NC_008387.1"/>
</dbReference>
<dbReference type="Pfam" id="PF03629">
    <property type="entry name" value="SASA"/>
    <property type="match status" value="1"/>
</dbReference>
<dbReference type="Pfam" id="PF00041">
    <property type="entry name" value="fn3"/>
    <property type="match status" value="1"/>
</dbReference>
<name>Q07GI7_ROSDO</name>
<dbReference type="CDD" id="cd00063">
    <property type="entry name" value="FN3"/>
    <property type="match status" value="1"/>
</dbReference>
<keyword evidence="3" id="KW-0614">Plasmid</keyword>
<dbReference type="AlphaFoldDB" id="Q07GI7"/>
<geneLocation type="plasmid" evidence="3 4">
    <name>pTB2</name>
</geneLocation>
<accession>Q07GI7</accession>
<dbReference type="Proteomes" id="UP000007029">
    <property type="component" value="Plasmid pTB2"/>
</dbReference>
<dbReference type="KEGG" id="rde:RD1_B0003"/>
<evidence type="ECO:0000313" key="3">
    <source>
        <dbReference type="EMBL" id="ABI93412.1"/>
    </source>
</evidence>
<dbReference type="OrthoDB" id="7869753at2"/>
<dbReference type="HOGENOM" id="CLU_442710_0_0_5"/>